<name>A0AAU7G997_9MICO</name>
<dbReference type="Pfam" id="PF04122">
    <property type="entry name" value="CW_binding_2"/>
    <property type="match status" value="3"/>
</dbReference>
<dbReference type="PANTHER" id="PTHR30032">
    <property type="entry name" value="N-ACETYLMURAMOYL-L-ALANINE AMIDASE-RELATED"/>
    <property type="match status" value="1"/>
</dbReference>
<feature type="chain" id="PRO_5043571346" evidence="1">
    <location>
        <begin position="25"/>
        <end position="619"/>
    </location>
</feature>
<protein>
    <submittedName>
        <fullName evidence="2">Cell wall-binding repeat-containing protein</fullName>
    </submittedName>
</protein>
<sequence>MGLRGKSRWGRALTTVLVSITAVAGGLVAVAPAAVADDGDRAAAYYASVAKATEGRVATPEQENANTAAALAGGLHSLAASDADPSKFVAGNLVSDAVFFNGSAWSQTTIQNFLNGKVATCKATTGPACLKTYTVATTTKPANAQCGAYTSPGVPENAASIVSKVAVACGINPVVLLVMMQKEQGLVTSSAPTQRMYDFATGWNCPDSTGCDSSTGSTGLFNQVYGAAWQFKRYGVSSSFNWYPVRAMSGILYSSTNASCGKKQVVIQNKATAALYYYTPYTPNAASLANYPGEGDGCSEYGIRNFWMMLNSWYGSSTAGSPALTSRISGSERFATAIAISQAAYPTPGTGIPVAFIANGLTFPDALAAAPAAAAMGGPLLLTTTTSVPANILTELTRLKPARIIVAGGVGVANDNVVKQLAAVNGGTPVERLSDTNREGTSRVIAARAFPTAPIAYVASSLDFPDALSAGAAKRPVILVNGATPDSGTLATLRALKVTTVKIAGGTGVVSASFEAGLKSAGFSVLRVSGADRYQTSLAVSKDAFPSATGTTLLASGSTFPDALAGAAYAGKAGAPLLVVRVGCVLPGAANLALRSASIRLLGGTGALGTTVGDLAVCP</sequence>
<dbReference type="EMBL" id="CP157390">
    <property type="protein sequence ID" value="XBM46835.1"/>
    <property type="molecule type" value="Genomic_DNA"/>
</dbReference>
<dbReference type="GO" id="GO:0030288">
    <property type="term" value="C:outer membrane-bounded periplasmic space"/>
    <property type="evidence" value="ECO:0007669"/>
    <property type="project" value="TreeGrafter"/>
</dbReference>
<dbReference type="RefSeq" id="WP_348786814.1">
    <property type="nucleotide sequence ID" value="NZ_CP157390.1"/>
</dbReference>
<organism evidence="2">
    <name type="scientific">Leifsonia sp. NPDC080035</name>
    <dbReference type="NCBI Taxonomy" id="3143936"/>
    <lineage>
        <taxon>Bacteria</taxon>
        <taxon>Bacillati</taxon>
        <taxon>Actinomycetota</taxon>
        <taxon>Actinomycetes</taxon>
        <taxon>Micrococcales</taxon>
        <taxon>Microbacteriaceae</taxon>
        <taxon>Leifsonia</taxon>
    </lineage>
</organism>
<evidence type="ECO:0000313" key="2">
    <source>
        <dbReference type="EMBL" id="XBM46835.1"/>
    </source>
</evidence>
<accession>A0AAU7G997</accession>
<evidence type="ECO:0000256" key="1">
    <source>
        <dbReference type="SAM" id="SignalP"/>
    </source>
</evidence>
<proteinExistence type="predicted"/>
<dbReference type="InterPro" id="IPR007253">
    <property type="entry name" value="Cell_wall-bd_2"/>
</dbReference>
<reference evidence="2" key="1">
    <citation type="submission" date="2024-05" db="EMBL/GenBank/DDBJ databases">
        <title>The Natural Products Discovery Center: Release of the First 8490 Sequenced Strains for Exploring Actinobacteria Biosynthetic Diversity.</title>
        <authorList>
            <person name="Kalkreuter E."/>
            <person name="Kautsar S.A."/>
            <person name="Yang D."/>
            <person name="Bader C.D."/>
            <person name="Teijaro C.N."/>
            <person name="Fluegel L."/>
            <person name="Davis C.M."/>
            <person name="Simpson J.R."/>
            <person name="Lauterbach L."/>
            <person name="Steele A.D."/>
            <person name="Gui C."/>
            <person name="Meng S."/>
            <person name="Li G."/>
            <person name="Viehrig K."/>
            <person name="Ye F."/>
            <person name="Su P."/>
            <person name="Kiefer A.F."/>
            <person name="Nichols A."/>
            <person name="Cepeda A.J."/>
            <person name="Yan W."/>
            <person name="Fan B."/>
            <person name="Jiang Y."/>
            <person name="Adhikari A."/>
            <person name="Zheng C.-J."/>
            <person name="Schuster L."/>
            <person name="Cowan T.M."/>
            <person name="Smanski M.J."/>
            <person name="Chevrette M.G."/>
            <person name="de Carvalho L.P.S."/>
            <person name="Shen B."/>
        </authorList>
    </citation>
    <scope>NUCLEOTIDE SEQUENCE</scope>
    <source>
        <strain evidence="2">NPDC080035</strain>
    </source>
</reference>
<dbReference type="PANTHER" id="PTHR30032:SF4">
    <property type="entry name" value="AMIDASE ENHANCER"/>
    <property type="match status" value="1"/>
</dbReference>
<keyword evidence="1" id="KW-0732">Signal</keyword>
<dbReference type="AlphaFoldDB" id="A0AAU7G997"/>
<feature type="signal peptide" evidence="1">
    <location>
        <begin position="1"/>
        <end position="24"/>
    </location>
</feature>
<dbReference type="InterPro" id="IPR051922">
    <property type="entry name" value="Bact_Sporulation_Assoc"/>
</dbReference>
<gene>
    <name evidence="2" type="ORF">AAME72_12155</name>
</gene>